<feature type="compositionally biased region" description="Basic and acidic residues" evidence="1">
    <location>
        <begin position="1"/>
        <end position="18"/>
    </location>
</feature>
<dbReference type="EMBL" id="JAVDSB010000002">
    <property type="protein sequence ID" value="MDR6550939.1"/>
    <property type="molecule type" value="Genomic_DNA"/>
</dbReference>
<keyword evidence="4" id="KW-1185">Reference proteome</keyword>
<keyword evidence="2" id="KW-1133">Transmembrane helix</keyword>
<evidence type="ECO:0000313" key="3">
    <source>
        <dbReference type="EMBL" id="MDR6550939.1"/>
    </source>
</evidence>
<sequence>MDETNKENPKSRNCKQETNEVPSFNSVTDHYGKILGVPNKRVDLRTMPKFLRWFAYLFYTILILGGILFIFSVIFRK</sequence>
<keyword evidence="2" id="KW-0472">Membrane</keyword>
<accession>A0ABU1NUD2</accession>
<reference evidence="3 4" key="1">
    <citation type="submission" date="2023-07" db="EMBL/GenBank/DDBJ databases">
        <title>Sorghum-associated microbial communities from plants grown in Nebraska, USA.</title>
        <authorList>
            <person name="Schachtman D."/>
        </authorList>
    </citation>
    <scope>NUCLEOTIDE SEQUENCE [LARGE SCALE GENOMIC DNA]</scope>
    <source>
        <strain evidence="3 4">CC258</strain>
    </source>
</reference>
<protein>
    <submittedName>
        <fullName evidence="3">Uncharacterized protein</fullName>
    </submittedName>
</protein>
<comment type="caution">
    <text evidence="3">The sequence shown here is derived from an EMBL/GenBank/DDBJ whole genome shotgun (WGS) entry which is preliminary data.</text>
</comment>
<proteinExistence type="predicted"/>
<keyword evidence="2" id="KW-0812">Transmembrane</keyword>
<evidence type="ECO:0000313" key="4">
    <source>
        <dbReference type="Proteomes" id="UP001267290"/>
    </source>
</evidence>
<gene>
    <name evidence="3" type="ORF">J2736_002126</name>
</gene>
<feature type="region of interest" description="Disordered" evidence="1">
    <location>
        <begin position="1"/>
        <end position="20"/>
    </location>
</feature>
<feature type="transmembrane region" description="Helical" evidence="2">
    <location>
        <begin position="53"/>
        <end position="75"/>
    </location>
</feature>
<name>A0ABU1NUD2_9BACL</name>
<evidence type="ECO:0000256" key="2">
    <source>
        <dbReference type="SAM" id="Phobius"/>
    </source>
</evidence>
<dbReference type="Proteomes" id="UP001267290">
    <property type="component" value="Unassembled WGS sequence"/>
</dbReference>
<organism evidence="3 4">
    <name type="scientific">Paenibacillus qinlingensis</name>
    <dbReference type="NCBI Taxonomy" id="1837343"/>
    <lineage>
        <taxon>Bacteria</taxon>
        <taxon>Bacillati</taxon>
        <taxon>Bacillota</taxon>
        <taxon>Bacilli</taxon>
        <taxon>Bacillales</taxon>
        <taxon>Paenibacillaceae</taxon>
        <taxon>Paenibacillus</taxon>
    </lineage>
</organism>
<evidence type="ECO:0000256" key="1">
    <source>
        <dbReference type="SAM" id="MobiDB-lite"/>
    </source>
</evidence>